<protein>
    <submittedName>
        <fullName evidence="2">Uncharacterized protein</fullName>
    </submittedName>
</protein>
<sequence>MRPGPVPVGSARRHSLLLAASIAQVATVFCLRRLAPRRRRSIRAHAQAF</sequence>
<accession>I8TAE1</accession>
<dbReference type="Proteomes" id="UP000003704">
    <property type="component" value="Unassembled WGS sequence"/>
</dbReference>
<keyword evidence="1" id="KW-1133">Transmembrane helix</keyword>
<dbReference type="EMBL" id="AKGD01000001">
    <property type="protein sequence ID" value="EIT70670.1"/>
    <property type="molecule type" value="Genomic_DNA"/>
</dbReference>
<name>I8TAE1_9GAMM</name>
<reference evidence="2 3" key="1">
    <citation type="journal article" date="2012" name="J. Bacteriol.">
        <title>Genome Sequence of n-Alkane-Degrading Hydrocarboniphaga effusa Strain AP103T (ATCC BAA-332T).</title>
        <authorList>
            <person name="Chang H.K."/>
            <person name="Zylstra G.J."/>
            <person name="Chae J.C."/>
        </authorList>
    </citation>
    <scope>NUCLEOTIDE SEQUENCE [LARGE SCALE GENOMIC DNA]</scope>
    <source>
        <strain evidence="2 3">AP103</strain>
    </source>
</reference>
<comment type="caution">
    <text evidence="2">The sequence shown here is derived from an EMBL/GenBank/DDBJ whole genome shotgun (WGS) entry which is preliminary data.</text>
</comment>
<dbReference type="STRING" id="1172194.WQQ_08070"/>
<evidence type="ECO:0000313" key="2">
    <source>
        <dbReference type="EMBL" id="EIT70670.1"/>
    </source>
</evidence>
<keyword evidence="1" id="KW-0472">Membrane</keyword>
<keyword evidence="1" id="KW-0812">Transmembrane</keyword>
<evidence type="ECO:0000313" key="3">
    <source>
        <dbReference type="Proteomes" id="UP000003704"/>
    </source>
</evidence>
<evidence type="ECO:0000256" key="1">
    <source>
        <dbReference type="SAM" id="Phobius"/>
    </source>
</evidence>
<feature type="transmembrane region" description="Helical" evidence="1">
    <location>
        <begin position="15"/>
        <end position="35"/>
    </location>
</feature>
<keyword evidence="3" id="KW-1185">Reference proteome</keyword>
<proteinExistence type="predicted"/>
<gene>
    <name evidence="2" type="ORF">WQQ_08070</name>
</gene>
<organism evidence="2 3">
    <name type="scientific">Hydrocarboniphaga effusa AP103</name>
    <dbReference type="NCBI Taxonomy" id="1172194"/>
    <lineage>
        <taxon>Bacteria</taxon>
        <taxon>Pseudomonadati</taxon>
        <taxon>Pseudomonadota</taxon>
        <taxon>Gammaproteobacteria</taxon>
        <taxon>Nevskiales</taxon>
        <taxon>Nevskiaceae</taxon>
        <taxon>Hydrocarboniphaga</taxon>
    </lineage>
</organism>
<dbReference type="AlphaFoldDB" id="I8TAE1"/>